<dbReference type="HOGENOM" id="CLU_159435_2_0_1"/>
<keyword evidence="6 11" id="KW-0999">Mitochondrion inner membrane</keyword>
<reference evidence="14" key="1">
    <citation type="journal article" date="2013" name="Nat. Genet.">
        <title>The wheat powdery mildew genome shows the unique evolution of an obligate biotroph.</title>
        <authorList>
            <person name="Wicker T."/>
            <person name="Oberhaensli S."/>
            <person name="Parlange F."/>
            <person name="Buchmann J.P."/>
            <person name="Shatalina M."/>
            <person name="Roffler S."/>
            <person name="Ben-David R."/>
            <person name="Dolezel J."/>
            <person name="Simkova H."/>
            <person name="Schulze-Lefert P."/>
            <person name="Spanu P.D."/>
            <person name="Bruggmann R."/>
            <person name="Amselem J."/>
            <person name="Quesneville H."/>
            <person name="Ver Loren van Themaat E."/>
            <person name="Paape T."/>
            <person name="Shimizu K.K."/>
            <person name="Keller B."/>
        </authorList>
    </citation>
    <scope>NUCLEOTIDE SEQUENCE [LARGE SCALE GENOMIC DNA]</scope>
    <source>
        <strain evidence="14">96224</strain>
    </source>
</reference>
<evidence type="ECO:0000256" key="4">
    <source>
        <dbReference type="ARBA" id="ARBA00022547"/>
    </source>
</evidence>
<protein>
    <recommendedName>
        <fullName evidence="11">ATP synthase F(0) complex subunit e, mitochondrial</fullName>
    </recommendedName>
</protein>
<dbReference type="GO" id="GO:0045259">
    <property type="term" value="C:proton-transporting ATP synthase complex"/>
    <property type="evidence" value="ECO:0007669"/>
    <property type="project" value="UniProtKB-UniRule"/>
</dbReference>
<evidence type="ECO:0000256" key="10">
    <source>
        <dbReference type="ARBA" id="ARBA00023310"/>
    </source>
</evidence>
<evidence type="ECO:0000256" key="8">
    <source>
        <dbReference type="ARBA" id="ARBA00023128"/>
    </source>
</evidence>
<dbReference type="EMBL" id="KE375104">
    <property type="protein sequence ID" value="EPQ63664.1"/>
    <property type="molecule type" value="Genomic_DNA"/>
</dbReference>
<comment type="similarity">
    <text evidence="2 11">Belongs to the ATPase e subunit family.</text>
</comment>
<reference evidence="12" key="2">
    <citation type="submission" date="2013-01" db="EMBL/GenBank/DDBJ databases">
        <title>The wheat powdery mildew genome reveals unique evolution of an obligate biotroph.</title>
        <authorList>
            <person name="Oberhaensli S."/>
            <person name="Wicker T."/>
            <person name="Keller B."/>
        </authorList>
    </citation>
    <scope>NUCLEOTIDE SEQUENCE</scope>
    <source>
        <strain evidence="12">96224</strain>
    </source>
</reference>
<dbReference type="Pfam" id="PF05680">
    <property type="entry name" value="ATP-synt_E"/>
    <property type="match status" value="1"/>
</dbReference>
<keyword evidence="8 11" id="KW-0496">Mitochondrion</keyword>
<evidence type="ECO:0000313" key="14">
    <source>
        <dbReference type="Proteomes" id="UP000053110"/>
    </source>
</evidence>
<evidence type="ECO:0000256" key="5">
    <source>
        <dbReference type="ARBA" id="ARBA00022781"/>
    </source>
</evidence>
<keyword evidence="4 11" id="KW-0138">CF(0)</keyword>
<organism evidence="13">
    <name type="scientific">Blumeria graminis f. sp. tritici 96224</name>
    <dbReference type="NCBI Taxonomy" id="1268274"/>
    <lineage>
        <taxon>Eukaryota</taxon>
        <taxon>Fungi</taxon>
        <taxon>Dikarya</taxon>
        <taxon>Ascomycota</taxon>
        <taxon>Pezizomycotina</taxon>
        <taxon>Leotiomycetes</taxon>
        <taxon>Erysiphales</taxon>
        <taxon>Erysiphaceae</taxon>
        <taxon>Blumeria</taxon>
    </lineage>
</organism>
<dbReference type="GO" id="GO:0015986">
    <property type="term" value="P:proton motive force-driven ATP synthesis"/>
    <property type="evidence" value="ECO:0007669"/>
    <property type="project" value="InterPro"/>
</dbReference>
<proteinExistence type="inferred from homology"/>
<accession>A0A061HFI4</accession>
<keyword evidence="10 11" id="KW-0066">ATP synthesis</keyword>
<evidence type="ECO:0000256" key="7">
    <source>
        <dbReference type="ARBA" id="ARBA00023065"/>
    </source>
</evidence>
<evidence type="ECO:0000256" key="11">
    <source>
        <dbReference type="RuleBase" id="RU367005"/>
    </source>
</evidence>
<keyword evidence="9" id="KW-0472">Membrane</keyword>
<comment type="subunit">
    <text evidence="11">F-type ATPases have 2 components, CF(1) - the catalytic core - and CF(0) - the membrane proton channel. CF(1) and CF(0) have multiple subunits.</text>
</comment>
<dbReference type="GO" id="GO:0015078">
    <property type="term" value="F:proton transmembrane transporter activity"/>
    <property type="evidence" value="ECO:0007669"/>
    <property type="project" value="InterPro"/>
</dbReference>
<evidence type="ECO:0000313" key="13">
    <source>
        <dbReference type="EMBL" id="SUZ11570.1"/>
    </source>
</evidence>
<dbReference type="Proteomes" id="UP000053110">
    <property type="component" value="Unassembled WGS sequence"/>
</dbReference>
<gene>
    <name evidence="12" type="ORF">BGT96224_2455</name>
    <name evidence="13" type="ORF">BGT96224V2_LOCUS4726</name>
</gene>
<dbReference type="GO" id="GO:0005743">
    <property type="term" value="C:mitochondrial inner membrane"/>
    <property type="evidence" value="ECO:0007669"/>
    <property type="project" value="UniProtKB-SubCell"/>
</dbReference>
<keyword evidence="3 11" id="KW-0813">Transport</keyword>
<evidence type="ECO:0000256" key="3">
    <source>
        <dbReference type="ARBA" id="ARBA00022448"/>
    </source>
</evidence>
<name>A0A061HFI4_BLUGR</name>
<dbReference type="EMBL" id="UIGY01000132">
    <property type="protein sequence ID" value="SUZ11570.1"/>
    <property type="molecule type" value="Genomic_DNA"/>
</dbReference>
<dbReference type="AlphaFoldDB" id="A0A061HFI4"/>
<reference evidence="13" key="3">
    <citation type="submission" date="2018-07" db="EMBL/GenBank/DDBJ databases">
        <authorList>
            <person name="Quirk P.G."/>
            <person name="Krulwich T.A."/>
        </authorList>
    </citation>
    <scope>NUCLEOTIDE SEQUENCE</scope>
    <source>
        <strain evidence="13">96224</strain>
    </source>
</reference>
<evidence type="ECO:0000256" key="6">
    <source>
        <dbReference type="ARBA" id="ARBA00022792"/>
    </source>
</evidence>
<comment type="subcellular location">
    <subcellularLocation>
        <location evidence="1 11">Mitochondrion inner membrane</location>
    </subcellularLocation>
</comment>
<evidence type="ECO:0000313" key="12">
    <source>
        <dbReference type="EMBL" id="EPQ63664.1"/>
    </source>
</evidence>
<sequence>MASAGVNVLRYSVLGAGVIYGFLHQSKLSSAAKHSAIQKEYDHKVALIAQAKAEYVKRTSPSNPKAASNTAIFDLENPKFDLEAYINKISTDGH</sequence>
<comment type="function">
    <text evidence="11">Subunit e, of the mitochondrial membrane ATP synthase complex (F(1)F(0) ATP synthase or Complex V) that produces ATP from ADP in the presence of a proton gradient across the membrane which is generated by electron transport complexes of the respiratory chain. ATP synthase complex consist of a soluble F(1) head domain - the catalytic core - and a membrane F(1) domain - the membrane proton channel. These two domains are linked by a central stalk rotating inside the F(1) region and a stationary peripheral stalk. During catalysis, ATP synthesis in the catalytic domain of F(1) is coupled via a rotary mechanism of the central stalk subunits to proton translocation. In vivo, can only synthesize ATP although its ATP hydrolase activity can be activated artificially in vitro. Part of the complex F(0) domain.</text>
</comment>
<keyword evidence="7 11" id="KW-0406">Ion transport</keyword>
<evidence type="ECO:0000256" key="1">
    <source>
        <dbReference type="ARBA" id="ARBA00004273"/>
    </source>
</evidence>
<evidence type="ECO:0000256" key="9">
    <source>
        <dbReference type="ARBA" id="ARBA00023136"/>
    </source>
</evidence>
<evidence type="ECO:0000256" key="2">
    <source>
        <dbReference type="ARBA" id="ARBA00007333"/>
    </source>
</evidence>
<dbReference type="InterPro" id="IPR008386">
    <property type="entry name" value="ATP_synth_F0_esu_mt"/>
</dbReference>
<keyword evidence="5 11" id="KW-0375">Hydrogen ion transport</keyword>
<dbReference type="OrthoDB" id="2125027at2759"/>